<dbReference type="GO" id="GO:0016020">
    <property type="term" value="C:membrane"/>
    <property type="evidence" value="ECO:0007669"/>
    <property type="project" value="TreeGrafter"/>
</dbReference>
<proteinExistence type="inferred from homology"/>
<dbReference type="GO" id="GO:0005829">
    <property type="term" value="C:cytosol"/>
    <property type="evidence" value="ECO:0007669"/>
    <property type="project" value="TreeGrafter"/>
</dbReference>
<feature type="region of interest" description="Disordered" evidence="3">
    <location>
        <begin position="208"/>
        <end position="255"/>
    </location>
</feature>
<dbReference type="PROSITE" id="PS01013">
    <property type="entry name" value="OSBP"/>
    <property type="match status" value="1"/>
</dbReference>
<dbReference type="STRING" id="879819.A0A0J0XKV8"/>
<evidence type="ECO:0000313" key="4">
    <source>
        <dbReference type="EMBL" id="KLT41768.1"/>
    </source>
</evidence>
<evidence type="ECO:0000256" key="3">
    <source>
        <dbReference type="SAM" id="MobiDB-lite"/>
    </source>
</evidence>
<accession>A0A0J0XKV8</accession>
<dbReference type="InterPro" id="IPR000648">
    <property type="entry name" value="Oxysterol-bd"/>
</dbReference>
<dbReference type="SUPFAM" id="SSF144000">
    <property type="entry name" value="Oxysterol-binding protein-like"/>
    <property type="match status" value="1"/>
</dbReference>
<dbReference type="AlphaFoldDB" id="A0A0J0XKV8"/>
<dbReference type="Pfam" id="PF01237">
    <property type="entry name" value="Oxysterol_BP"/>
    <property type="match status" value="2"/>
</dbReference>
<name>A0A0J0XKV8_9TREE</name>
<dbReference type="PANTHER" id="PTHR10972:SF212">
    <property type="entry name" value="OXYSTEROL-BINDING PROTEIN-LIKE PROTEIN 1"/>
    <property type="match status" value="1"/>
</dbReference>
<protein>
    <recommendedName>
        <fullName evidence="6">Oxysterol-binding protein</fullName>
    </recommendedName>
</protein>
<comment type="similarity">
    <text evidence="1 2">Belongs to the OSBP family.</text>
</comment>
<dbReference type="GeneID" id="28984022"/>
<dbReference type="InterPro" id="IPR018494">
    <property type="entry name" value="Oxysterol-bd_CS"/>
</dbReference>
<dbReference type="OrthoDB" id="48057at2759"/>
<gene>
    <name evidence="4" type="ORF">CC85DRAFT_286170</name>
</gene>
<sequence>MAHPPPPTHRAPHPSYILNPHITTLIATSLMWSYFSHAADSTLSLSRTSTRTSVRDIPDLASQAFLDDTGKPATLPEMGNGGEESKMRVLLGLLKKLVGVKDVANLRLSLPASLLEPIPNLEYWQYADRADIFAAIGDSGDDLERMLAVLRFLFSKDLKFVRARLGKTYNSALGEHFRCAWRVPALVLDKATGAPIVRTHVHVPLPNEPSYGGTGGSGWTTPVLRPEDGGKVSSEASSIRSVASNKKSPAAKLRRNDSYQSFDMSSIKQAIPGPGEEVPSLRDPDAGVREEEKVTVVFLSEQTSHHPPVSAAYYYCPEKGIEAVCVDQIVAKVSFPSVRLGPGPQNKGIFVRILRDGPGKGEEYQITHPDAQVNGILKGAYYGTMSDTISVTCRGGSATTRLRALIEYKEESWLGKPRFALEGVVYRYDEGDVNAESWTKVKQVPGDKVVASLEGNWMKTIKYRLKGEKEWKVLLNLDELALIPKLVRPLEEQEGHESRQLWEPVTSNLLAKNWGEATKQKQAIEQRQRDIAAQLKAEGRV</sequence>
<organism evidence="4 5">
    <name type="scientific">Cutaneotrichosporon oleaginosum</name>
    <dbReference type="NCBI Taxonomy" id="879819"/>
    <lineage>
        <taxon>Eukaryota</taxon>
        <taxon>Fungi</taxon>
        <taxon>Dikarya</taxon>
        <taxon>Basidiomycota</taxon>
        <taxon>Agaricomycotina</taxon>
        <taxon>Tremellomycetes</taxon>
        <taxon>Trichosporonales</taxon>
        <taxon>Trichosporonaceae</taxon>
        <taxon>Cutaneotrichosporon</taxon>
    </lineage>
</organism>
<dbReference type="InterPro" id="IPR037239">
    <property type="entry name" value="OSBP_sf"/>
</dbReference>
<dbReference type="GO" id="GO:0032934">
    <property type="term" value="F:sterol binding"/>
    <property type="evidence" value="ECO:0007669"/>
    <property type="project" value="TreeGrafter"/>
</dbReference>
<evidence type="ECO:0000313" key="5">
    <source>
        <dbReference type="Proteomes" id="UP000053611"/>
    </source>
</evidence>
<reference evidence="4 5" key="1">
    <citation type="submission" date="2015-03" db="EMBL/GenBank/DDBJ databases">
        <title>Genomics and transcriptomics of the oil-accumulating basidiomycete yeast T. oleaginosus allow insights into substrate utilization and the diverse evolutionary trajectories of mating systems in fungi.</title>
        <authorList>
            <consortium name="DOE Joint Genome Institute"/>
            <person name="Kourist R."/>
            <person name="Kracht O."/>
            <person name="Bracharz F."/>
            <person name="Lipzen A."/>
            <person name="Nolan M."/>
            <person name="Ohm R."/>
            <person name="Grigoriev I."/>
            <person name="Sun S."/>
            <person name="Heitman J."/>
            <person name="Bruck T."/>
            <person name="Nowrousian M."/>
        </authorList>
    </citation>
    <scope>NUCLEOTIDE SEQUENCE [LARGE SCALE GENOMIC DNA]</scope>
    <source>
        <strain evidence="4 5">IBC0246</strain>
    </source>
</reference>
<evidence type="ECO:0000256" key="1">
    <source>
        <dbReference type="ARBA" id="ARBA00008842"/>
    </source>
</evidence>
<dbReference type="PANTHER" id="PTHR10972">
    <property type="entry name" value="OXYSTEROL-BINDING PROTEIN-RELATED"/>
    <property type="match status" value="1"/>
</dbReference>
<keyword evidence="5" id="KW-1185">Reference proteome</keyword>
<dbReference type="Proteomes" id="UP000053611">
    <property type="component" value="Unassembled WGS sequence"/>
</dbReference>
<feature type="compositionally biased region" description="Low complexity" evidence="3">
    <location>
        <begin position="232"/>
        <end position="244"/>
    </location>
</feature>
<dbReference type="Gene3D" id="2.40.160.120">
    <property type="match status" value="1"/>
</dbReference>
<evidence type="ECO:0000256" key="2">
    <source>
        <dbReference type="RuleBase" id="RU003844"/>
    </source>
</evidence>
<dbReference type="RefSeq" id="XP_018278259.1">
    <property type="nucleotide sequence ID" value="XM_018423419.1"/>
</dbReference>
<evidence type="ECO:0008006" key="6">
    <source>
        <dbReference type="Google" id="ProtNLM"/>
    </source>
</evidence>
<dbReference type="EMBL" id="KQ087213">
    <property type="protein sequence ID" value="KLT41768.1"/>
    <property type="molecule type" value="Genomic_DNA"/>
</dbReference>
<dbReference type="Gene3D" id="6.10.140.1150">
    <property type="match status" value="1"/>
</dbReference>